<comment type="caution">
    <text evidence="2">The sequence shown here is derived from an EMBL/GenBank/DDBJ whole genome shotgun (WGS) entry which is preliminary data.</text>
</comment>
<dbReference type="Proteomes" id="UP000253094">
    <property type="component" value="Unassembled WGS sequence"/>
</dbReference>
<dbReference type="AlphaFoldDB" id="A0A367FNI7"/>
<proteinExistence type="predicted"/>
<evidence type="ECO:0000313" key="3">
    <source>
        <dbReference type="Proteomes" id="UP000253094"/>
    </source>
</evidence>
<dbReference type="OrthoDB" id="9178610at2"/>
<dbReference type="Pfam" id="PF13313">
    <property type="entry name" value="DUF4082"/>
    <property type="match status" value="1"/>
</dbReference>
<organism evidence="2 3">
    <name type="scientific">Sphaerisporangium album</name>
    <dbReference type="NCBI Taxonomy" id="509200"/>
    <lineage>
        <taxon>Bacteria</taxon>
        <taxon>Bacillati</taxon>
        <taxon>Actinomycetota</taxon>
        <taxon>Actinomycetes</taxon>
        <taxon>Streptosporangiales</taxon>
        <taxon>Streptosporangiaceae</taxon>
        <taxon>Sphaerisporangium</taxon>
    </lineage>
</organism>
<feature type="domain" description="DUF4082" evidence="1">
    <location>
        <begin position="15"/>
        <end position="162"/>
    </location>
</feature>
<reference evidence="2 3" key="1">
    <citation type="submission" date="2018-06" db="EMBL/GenBank/DDBJ databases">
        <title>Sphaerisporangium craniellae sp. nov., isolated from a marine sponge in the South China Sea.</title>
        <authorList>
            <person name="Li L."/>
        </authorList>
    </citation>
    <scope>NUCLEOTIDE SEQUENCE [LARGE SCALE GENOMIC DNA]</scope>
    <source>
        <strain evidence="2 3">CCTCC AA 208026</strain>
    </source>
</reference>
<dbReference type="EMBL" id="QOIL01000003">
    <property type="protein sequence ID" value="RCG31966.1"/>
    <property type="molecule type" value="Genomic_DNA"/>
</dbReference>
<evidence type="ECO:0000313" key="2">
    <source>
        <dbReference type="EMBL" id="RCG31966.1"/>
    </source>
</evidence>
<protein>
    <submittedName>
        <fullName evidence="2">DUF4082 domain-containing protein</fullName>
    </submittedName>
</protein>
<accession>A0A367FNI7</accession>
<dbReference type="RefSeq" id="WP_114027581.1">
    <property type="nucleotide sequence ID" value="NZ_QOIL01000003.1"/>
</dbReference>
<keyword evidence="3" id="KW-1185">Reference proteome</keyword>
<name>A0A367FNI7_9ACTN</name>
<gene>
    <name evidence="2" type="ORF">DQ384_05335</name>
</gene>
<evidence type="ECO:0000259" key="1">
    <source>
        <dbReference type="Pfam" id="PF13313"/>
    </source>
</evidence>
<sequence>MTDYNLFTGNGPNTSDADASVTAGVEWKTTRSDLYLKGYRVYRGATDVDCSDVATWAHDGGTMLPNSQTAFTPSGTGWQTVTLTTPYPAVAANTRYVTGVLFTSHYTSTSGYWSSGAGASGIGDANLSAPGINDSAGGQGKYVAGATLARPVTNANGLNFWVEPILSDSDGSGGGDPGPDPEEVGTVAAQLVGSAIVDAFSGNIDWENGTVVATLHTAEWTPNLATLSRVSDLADEIPSGHGYVQGDGEPVDGRTSTFVPAANLTARANTTAYAVGDLRRPASSNGHVYRCVTSGTSGSSAPTWPTTSLSTVTDGTVTWMECGRGVAILGCDLVAFGGISGEALYLVMSDRTATDPADQPVILVVQFESPQSGTTQFDFEPAGAGLVHFPVF</sequence>
<dbReference type="InterPro" id="IPR025141">
    <property type="entry name" value="DUF4082"/>
</dbReference>